<name>A0A2P8DM79_9BACT</name>
<gene>
    <name evidence="10" type="ORF">CLV48_11928</name>
</gene>
<evidence type="ECO:0000313" key="10">
    <source>
        <dbReference type="EMBL" id="PSK98329.1"/>
    </source>
</evidence>
<reference evidence="10 11" key="1">
    <citation type="submission" date="2018-03" db="EMBL/GenBank/DDBJ databases">
        <title>Genomic Encyclopedia of Archaeal and Bacterial Type Strains, Phase II (KMG-II): from individual species to whole genera.</title>
        <authorList>
            <person name="Goeker M."/>
        </authorList>
    </citation>
    <scope>NUCLEOTIDE SEQUENCE [LARGE SCALE GENOMIC DNA]</scope>
    <source>
        <strain evidence="10 11">DSM 28057</strain>
    </source>
</reference>
<protein>
    <submittedName>
        <fullName evidence="10">TonB-linked SusC/RagA family outer membrane protein</fullName>
    </submittedName>
</protein>
<evidence type="ECO:0000256" key="1">
    <source>
        <dbReference type="ARBA" id="ARBA00004571"/>
    </source>
</evidence>
<keyword evidence="3 7" id="KW-1134">Transmembrane beta strand</keyword>
<dbReference type="InterPro" id="IPR023997">
    <property type="entry name" value="TonB-dep_OMP_SusC/RagA_CS"/>
</dbReference>
<dbReference type="NCBIfam" id="TIGR04057">
    <property type="entry name" value="SusC_RagA_signa"/>
    <property type="match status" value="1"/>
</dbReference>
<comment type="caution">
    <text evidence="10">The sequence shown here is derived from an EMBL/GenBank/DDBJ whole genome shotgun (WGS) entry which is preliminary data.</text>
</comment>
<evidence type="ECO:0000313" key="11">
    <source>
        <dbReference type="Proteomes" id="UP000240708"/>
    </source>
</evidence>
<dbReference type="SUPFAM" id="SSF56935">
    <property type="entry name" value="Porins"/>
    <property type="match status" value="1"/>
</dbReference>
<dbReference type="AlphaFoldDB" id="A0A2P8DM79"/>
<feature type="domain" description="TonB-dependent receptor plug" evidence="9">
    <location>
        <begin position="123"/>
        <end position="227"/>
    </location>
</feature>
<dbReference type="InterPro" id="IPR008969">
    <property type="entry name" value="CarboxyPept-like_regulatory"/>
</dbReference>
<dbReference type="Proteomes" id="UP000240708">
    <property type="component" value="Unassembled WGS sequence"/>
</dbReference>
<evidence type="ECO:0000256" key="2">
    <source>
        <dbReference type="ARBA" id="ARBA00022448"/>
    </source>
</evidence>
<dbReference type="GO" id="GO:0009279">
    <property type="term" value="C:cell outer membrane"/>
    <property type="evidence" value="ECO:0007669"/>
    <property type="project" value="UniProtKB-SubCell"/>
</dbReference>
<dbReference type="PROSITE" id="PS52016">
    <property type="entry name" value="TONB_DEPENDENT_REC_3"/>
    <property type="match status" value="1"/>
</dbReference>
<dbReference type="InterPro" id="IPR039426">
    <property type="entry name" value="TonB-dep_rcpt-like"/>
</dbReference>
<comment type="subcellular location">
    <subcellularLocation>
        <location evidence="1 7">Cell outer membrane</location>
        <topology evidence="1 7">Multi-pass membrane protein</topology>
    </subcellularLocation>
</comment>
<dbReference type="InterPro" id="IPR012910">
    <property type="entry name" value="Plug_dom"/>
</dbReference>
<keyword evidence="2 7" id="KW-0813">Transport</keyword>
<comment type="similarity">
    <text evidence="7">Belongs to the TonB-dependent receptor family.</text>
</comment>
<feature type="chain" id="PRO_5015192744" evidence="8">
    <location>
        <begin position="20"/>
        <end position="1062"/>
    </location>
</feature>
<dbReference type="NCBIfam" id="TIGR04056">
    <property type="entry name" value="OMP_RagA_SusC"/>
    <property type="match status" value="1"/>
</dbReference>
<evidence type="ECO:0000256" key="5">
    <source>
        <dbReference type="ARBA" id="ARBA00023136"/>
    </source>
</evidence>
<evidence type="ECO:0000256" key="4">
    <source>
        <dbReference type="ARBA" id="ARBA00022692"/>
    </source>
</evidence>
<keyword evidence="5 7" id="KW-0472">Membrane</keyword>
<keyword evidence="6 7" id="KW-0998">Cell outer membrane</keyword>
<sequence>MKKIVLSFWLFLLSTGMYAQEAATVHISGTIYASNDQTPLPGALIKEEGSDRATVSDGDGKFVLRTDNKFPKVLIVSFIGFSSQKVELSVNRSLTGLEIYLDAQDMGLQTVEVLSTGFQEIPKERATGSFVQLDQELINRRVSTNLLERLEDVTSGLVFNRAGPASDRITIRGRSTIFAETQPLIIIDNFPYDGPLENINPNDVESITILRDAAAASIWGARSGNGVIVIKTKRGRANQPMQITFNANTNFIEAPNLLARPWMDISDFIDVENELFNRGVFNAAINNLNARQPMSPVIETLLEHRSGKLADLERDRRLDLFRQIDSRQELMDNYYRSAVNNQLSLGFSGGKENYRYSFSVGHDHNLAAEIGNSNSRTTISSNNNWSLLNRKLDFGISFNYTESNSLVDTQIPTLFPYEKLRNDDGSANQIVREHSLRYVNSFLDTDWLDWRFFPMEEIGIFENSVKQQDARVNFSVAYKVTDWLSTEVLFQHWNNQFSSRNYRPSESFEARHLINRFTQINTDGSLSRPIPIGGFMDSRNGTSNGSYGRVQAKIDRLLSEKFQLNGIIGTEFKDVNSIASANRYYGYNNSFAVSLPVNLFNQFRINPNNALATIPSGIDHEGRVDRFISYFGNFSLAYKNKLVLTGSARKDASNLFGVETNLRAVPLWSTGLSWILSEESFFNVSAIPYLRFRGTYGFNGNVDRTLSAFTTASYFVTDGNFINPGQRYAIIRNPPNRNLRWEKIQTINVGFDASLKNNLLDISLELYSKNGLDLIGDFPIAPTTGFTTFRGNFADTQTRGWDLTLNSKPMQGKFNWEINFFLSRVKEEVTNYEAPTQIVNLLSSFGITPFPGKPLFSVFSMKSGGLDPNTGDPIGFLNGEPSTNFIGIRLQTQPDDLIFHGSARPQAFGALRNTFSFGDFYISPNVAFRLDYYFRRLSVDYTDLYAGRITHRDYNDRWRQPGDELITTVPSMPLTNNTFRQFIYTFSETLVERGDHIRLQDIRAGYHLKKSKLPWLPVRSAEFYTYVNNLGLLWKKTKFDVDPDFQNIPPPRSIAIGLRIDL</sequence>
<dbReference type="SUPFAM" id="SSF49464">
    <property type="entry name" value="Carboxypeptidase regulatory domain-like"/>
    <property type="match status" value="1"/>
</dbReference>
<dbReference type="OrthoDB" id="9768177at2"/>
<dbReference type="Pfam" id="PF13715">
    <property type="entry name" value="CarbopepD_reg_2"/>
    <property type="match status" value="1"/>
</dbReference>
<dbReference type="Gene3D" id="2.40.170.20">
    <property type="entry name" value="TonB-dependent receptor, beta-barrel domain"/>
    <property type="match status" value="1"/>
</dbReference>
<feature type="signal peptide" evidence="8">
    <location>
        <begin position="1"/>
        <end position="19"/>
    </location>
</feature>
<dbReference type="Gene3D" id="2.170.130.10">
    <property type="entry name" value="TonB-dependent receptor, plug domain"/>
    <property type="match status" value="1"/>
</dbReference>
<evidence type="ECO:0000259" key="9">
    <source>
        <dbReference type="Pfam" id="PF07715"/>
    </source>
</evidence>
<dbReference type="InterPro" id="IPR037066">
    <property type="entry name" value="Plug_dom_sf"/>
</dbReference>
<dbReference type="RefSeq" id="WP_106569055.1">
    <property type="nucleotide sequence ID" value="NZ_PYGF01000019.1"/>
</dbReference>
<keyword evidence="11" id="KW-1185">Reference proteome</keyword>
<dbReference type="Pfam" id="PF07715">
    <property type="entry name" value="Plug"/>
    <property type="match status" value="1"/>
</dbReference>
<organism evidence="10 11">
    <name type="scientific">Cecembia rubra</name>
    <dbReference type="NCBI Taxonomy" id="1485585"/>
    <lineage>
        <taxon>Bacteria</taxon>
        <taxon>Pseudomonadati</taxon>
        <taxon>Bacteroidota</taxon>
        <taxon>Cytophagia</taxon>
        <taxon>Cytophagales</taxon>
        <taxon>Cyclobacteriaceae</taxon>
        <taxon>Cecembia</taxon>
    </lineage>
</organism>
<evidence type="ECO:0000256" key="6">
    <source>
        <dbReference type="ARBA" id="ARBA00023237"/>
    </source>
</evidence>
<dbReference type="InterPro" id="IPR023996">
    <property type="entry name" value="TonB-dep_OMP_SusC/RagA"/>
</dbReference>
<dbReference type="EMBL" id="PYGF01000019">
    <property type="protein sequence ID" value="PSK98329.1"/>
    <property type="molecule type" value="Genomic_DNA"/>
</dbReference>
<evidence type="ECO:0000256" key="3">
    <source>
        <dbReference type="ARBA" id="ARBA00022452"/>
    </source>
</evidence>
<keyword evidence="4 7" id="KW-0812">Transmembrane</keyword>
<accession>A0A2P8DM79</accession>
<dbReference type="InterPro" id="IPR036942">
    <property type="entry name" value="Beta-barrel_TonB_sf"/>
</dbReference>
<evidence type="ECO:0000256" key="8">
    <source>
        <dbReference type="SAM" id="SignalP"/>
    </source>
</evidence>
<proteinExistence type="inferred from homology"/>
<keyword evidence="8" id="KW-0732">Signal</keyword>
<evidence type="ECO:0000256" key="7">
    <source>
        <dbReference type="PROSITE-ProRule" id="PRU01360"/>
    </source>
</evidence>